<dbReference type="GO" id="GO:0005576">
    <property type="term" value="C:extracellular region"/>
    <property type="evidence" value="ECO:0007669"/>
    <property type="project" value="TreeGrafter"/>
</dbReference>
<dbReference type="PROSITE" id="PS51125">
    <property type="entry name" value="NHL"/>
    <property type="match status" value="1"/>
</dbReference>
<evidence type="ECO:0008006" key="7">
    <source>
        <dbReference type="Google" id="ProtNLM"/>
    </source>
</evidence>
<evidence type="ECO:0000256" key="1">
    <source>
        <dbReference type="ARBA" id="ARBA00022729"/>
    </source>
</evidence>
<dbReference type="Gene3D" id="2.120.10.30">
    <property type="entry name" value="TolB, C-terminal domain"/>
    <property type="match status" value="1"/>
</dbReference>
<dbReference type="Pfam" id="PF01436">
    <property type="entry name" value="NHL"/>
    <property type="match status" value="2"/>
</dbReference>
<keyword evidence="1" id="KW-0732">Signal</keyword>
<keyword evidence="3" id="KW-0325">Glycoprotein</keyword>
<dbReference type="Proteomes" id="UP000663848">
    <property type="component" value="Unassembled WGS sequence"/>
</dbReference>
<dbReference type="PANTHER" id="PTHR10680:SF28">
    <property type="entry name" value="SMP-30_GLUCONOLACTONASE_LRE-LIKE REGION DOMAIN-CONTAINING PROTEIN"/>
    <property type="match status" value="1"/>
</dbReference>
<dbReference type="InterPro" id="IPR011042">
    <property type="entry name" value="6-blade_b-propeller_TolB-like"/>
</dbReference>
<feature type="non-terminal residue" evidence="5">
    <location>
        <position position="1"/>
    </location>
</feature>
<evidence type="ECO:0000256" key="4">
    <source>
        <dbReference type="PROSITE-ProRule" id="PRU00504"/>
    </source>
</evidence>
<evidence type="ECO:0000313" key="5">
    <source>
        <dbReference type="EMBL" id="CAF4937976.1"/>
    </source>
</evidence>
<keyword evidence="2" id="KW-0677">Repeat</keyword>
<dbReference type="EMBL" id="CAJOBR010021329">
    <property type="protein sequence ID" value="CAF4937976.1"/>
    <property type="molecule type" value="Genomic_DNA"/>
</dbReference>
<protein>
    <recommendedName>
        <fullName evidence="7">NHL repeat containing protein</fullName>
    </recommendedName>
</protein>
<organism evidence="5 6">
    <name type="scientific">Rotaria socialis</name>
    <dbReference type="NCBI Taxonomy" id="392032"/>
    <lineage>
        <taxon>Eukaryota</taxon>
        <taxon>Metazoa</taxon>
        <taxon>Spiralia</taxon>
        <taxon>Gnathifera</taxon>
        <taxon>Rotifera</taxon>
        <taxon>Eurotatoria</taxon>
        <taxon>Bdelloidea</taxon>
        <taxon>Philodinida</taxon>
        <taxon>Philodinidae</taxon>
        <taxon>Rotaria</taxon>
    </lineage>
</organism>
<evidence type="ECO:0000256" key="2">
    <source>
        <dbReference type="ARBA" id="ARBA00022737"/>
    </source>
</evidence>
<accession>A0A821X899</accession>
<gene>
    <name evidence="5" type="ORF">QYT958_LOCUS32521</name>
</gene>
<comment type="caution">
    <text evidence="5">The sequence shown here is derived from an EMBL/GenBank/DDBJ whole genome shotgun (WGS) entry which is preliminary data.</text>
</comment>
<dbReference type="InterPro" id="IPR001258">
    <property type="entry name" value="NHL_repeat"/>
</dbReference>
<proteinExistence type="predicted"/>
<dbReference type="PANTHER" id="PTHR10680">
    <property type="entry name" value="PEPTIDYL-GLYCINE ALPHA-AMIDATING MONOOXYGENASE"/>
    <property type="match status" value="1"/>
</dbReference>
<sequence length="155" mass="16349">GYKVNTPVAFVATTYQLSWSATGTTVAGTGNGGSSATNRLSNPWTIVLDSSNALYIADQGNNRIQKWIIGYSTGTTVAGQPNGVAGATSYYLNQPNGVYVDTNSNIYVADSVNGRVQFFSSGALSGTTVAGIGERKRAAKEIFHQQHICMSRDSV</sequence>
<evidence type="ECO:0000256" key="3">
    <source>
        <dbReference type="ARBA" id="ARBA00023180"/>
    </source>
</evidence>
<name>A0A821X899_9BILA</name>
<feature type="repeat" description="NHL" evidence="4">
    <location>
        <begin position="92"/>
        <end position="122"/>
    </location>
</feature>
<reference evidence="5" key="1">
    <citation type="submission" date="2021-02" db="EMBL/GenBank/DDBJ databases">
        <authorList>
            <person name="Nowell W R."/>
        </authorList>
    </citation>
    <scope>NUCLEOTIDE SEQUENCE</scope>
</reference>
<evidence type="ECO:0000313" key="6">
    <source>
        <dbReference type="Proteomes" id="UP000663848"/>
    </source>
</evidence>
<dbReference type="SUPFAM" id="SSF63829">
    <property type="entry name" value="Calcium-dependent phosphotriesterase"/>
    <property type="match status" value="1"/>
</dbReference>
<dbReference type="AlphaFoldDB" id="A0A821X899"/>